<name>A0A814YB13_9BILA</name>
<dbReference type="Gene3D" id="3.90.1150.10">
    <property type="entry name" value="Aspartate Aminotransferase, domain 1"/>
    <property type="match status" value="1"/>
</dbReference>
<dbReference type="InterPro" id="IPR000192">
    <property type="entry name" value="Aminotrans_V_dom"/>
</dbReference>
<evidence type="ECO:0000313" key="5">
    <source>
        <dbReference type="Proteomes" id="UP000663889"/>
    </source>
</evidence>
<dbReference type="InterPro" id="IPR015421">
    <property type="entry name" value="PyrdxlP-dep_Trfase_major"/>
</dbReference>
<evidence type="ECO:0000259" key="1">
    <source>
        <dbReference type="Pfam" id="PF00266"/>
    </source>
</evidence>
<organism evidence="3 5">
    <name type="scientific">Rotaria sordida</name>
    <dbReference type="NCBI Taxonomy" id="392033"/>
    <lineage>
        <taxon>Eukaryota</taxon>
        <taxon>Metazoa</taxon>
        <taxon>Spiralia</taxon>
        <taxon>Gnathifera</taxon>
        <taxon>Rotifera</taxon>
        <taxon>Eurotatoria</taxon>
        <taxon>Bdelloidea</taxon>
        <taxon>Philodinida</taxon>
        <taxon>Philodinidae</taxon>
        <taxon>Rotaria</taxon>
    </lineage>
</organism>
<dbReference type="EMBL" id="CAJNOO010001972">
    <property type="protein sequence ID" value="CAF1221847.1"/>
    <property type="molecule type" value="Genomic_DNA"/>
</dbReference>
<sequence>MEFWLETSRIKIKKKLIRYIDLNIIGKNAPIDTPFGPRTITYADYTASGRAIKFIEYYILNDVLPYYANTHSKNNACALRTTKFREGARLLIKKCVNATDDDVIIFIGSAAINKLVNVLHLRDKDIQDKTVVFISTFEHHSNILPWKETGIGLIQIPNTKEGLLDQHFLKKKLKYYHDTVKKHVICSLNAASNVTGIRTDVDTVSALVHHYDGWVFWDYAAAAPHVKIDMNPSTAAYKDAVFISTHKFIGGPSTPGILIAKKKLFTNLVPIDCGGGTVNFVTRTNIEYVKDIETREEGGTPNILGAIRAGLVFHLKEIVGEKIIEKRETELIEKFFQRFQNHEKLLVLGSSIVPRLAIFSFLIYVPTFNKYLHHNFICILLNDLFGIQVRSGCACAGPYVLELLNIDDQKAQIYTRFITEDEKYFSGRFDGFSRNVLMKHGFTRFNLSYFASDEEVDYILNALEFIADEGWKLLPLYTYELETAVWRPRQASSESHASHCYNLQMITYENGIMKQSSSTLQNQIIQSKISQSIRSSSSSDPLDQAIAMANNITKYVCKNIDFRNDPPLDIPKEYQGFIWFILPKEVVIKMLNVFVSVNRWLCMTPTLSLLFVI</sequence>
<evidence type="ECO:0000313" key="2">
    <source>
        <dbReference type="EMBL" id="CAF1221847.1"/>
    </source>
</evidence>
<dbReference type="Proteomes" id="UP000663882">
    <property type="component" value="Unassembled WGS sequence"/>
</dbReference>
<dbReference type="Proteomes" id="UP000663823">
    <property type="component" value="Unassembled WGS sequence"/>
</dbReference>
<dbReference type="PANTHER" id="PTHR43686">
    <property type="entry name" value="SULFURTRANSFERASE-RELATED"/>
    <property type="match status" value="1"/>
</dbReference>
<reference evidence="3" key="1">
    <citation type="submission" date="2021-02" db="EMBL/GenBank/DDBJ databases">
        <authorList>
            <person name="Nowell W R."/>
        </authorList>
    </citation>
    <scope>NUCLEOTIDE SEQUENCE</scope>
</reference>
<dbReference type="Pfam" id="PF00266">
    <property type="entry name" value="Aminotran_5"/>
    <property type="match status" value="1"/>
</dbReference>
<dbReference type="EMBL" id="CAJOAX010000043">
    <property type="protein sequence ID" value="CAF3490624.1"/>
    <property type="molecule type" value="Genomic_DNA"/>
</dbReference>
<evidence type="ECO:0000313" key="3">
    <source>
        <dbReference type="EMBL" id="CAF1227977.1"/>
    </source>
</evidence>
<evidence type="ECO:0000313" key="4">
    <source>
        <dbReference type="EMBL" id="CAF3490624.1"/>
    </source>
</evidence>
<dbReference type="OrthoDB" id="420046at2759"/>
<dbReference type="EMBL" id="CAJNOU010001600">
    <property type="protein sequence ID" value="CAF1227977.1"/>
    <property type="molecule type" value="Genomic_DNA"/>
</dbReference>
<dbReference type="SUPFAM" id="SSF53383">
    <property type="entry name" value="PLP-dependent transferases"/>
    <property type="match status" value="1"/>
</dbReference>
<dbReference type="AlphaFoldDB" id="A0A814YB13"/>
<dbReference type="Gene3D" id="3.40.640.10">
    <property type="entry name" value="Type I PLP-dependent aspartate aminotransferase-like (Major domain)"/>
    <property type="match status" value="1"/>
</dbReference>
<comment type="caution">
    <text evidence="3">The sequence shown here is derived from an EMBL/GenBank/DDBJ whole genome shotgun (WGS) entry which is preliminary data.</text>
</comment>
<accession>A0A814YB13</accession>
<feature type="domain" description="Aminotransferase class V" evidence="1">
    <location>
        <begin position="59"/>
        <end position="400"/>
    </location>
</feature>
<gene>
    <name evidence="4" type="ORF">OTI717_LOCUS1107</name>
    <name evidence="2" type="ORF">RFH988_LOCUS25688</name>
    <name evidence="3" type="ORF">SEV965_LOCUS22540</name>
</gene>
<dbReference type="PANTHER" id="PTHR43686:SF1">
    <property type="entry name" value="AMINOTRAN_5 DOMAIN-CONTAINING PROTEIN"/>
    <property type="match status" value="1"/>
</dbReference>
<proteinExistence type="predicted"/>
<dbReference type="InterPro" id="IPR015424">
    <property type="entry name" value="PyrdxlP-dep_Trfase"/>
</dbReference>
<protein>
    <recommendedName>
        <fullName evidence="1">Aminotransferase class V domain-containing protein</fullName>
    </recommendedName>
</protein>
<dbReference type="Proteomes" id="UP000663889">
    <property type="component" value="Unassembled WGS sequence"/>
</dbReference>
<dbReference type="InterPro" id="IPR015422">
    <property type="entry name" value="PyrdxlP-dep_Trfase_small"/>
</dbReference>